<dbReference type="Proteomes" id="UP000486351">
    <property type="component" value="Unassembled WGS sequence"/>
</dbReference>
<comment type="caution">
    <text evidence="2">The sequence shown here is derived from an EMBL/GenBank/DDBJ whole genome shotgun (WGS) entry which is preliminary data.</text>
</comment>
<name>A0A6G0SCC4_9STRA</name>
<proteinExistence type="predicted"/>
<dbReference type="AlphaFoldDB" id="A0A6G0SCC4"/>
<gene>
    <name evidence="2" type="ORF">PF008_g4305</name>
</gene>
<accession>A0A6G0SCC4</accession>
<reference evidence="2 3" key="1">
    <citation type="submission" date="2018-09" db="EMBL/GenBank/DDBJ databases">
        <title>Genomic investigation of the strawberry pathogen Phytophthora fragariae indicates pathogenicity is determined by transcriptional variation in three key races.</title>
        <authorList>
            <person name="Adams T.M."/>
            <person name="Armitage A.D."/>
            <person name="Sobczyk M.K."/>
            <person name="Bates H.J."/>
            <person name="Dunwell J.M."/>
            <person name="Nellist C.F."/>
            <person name="Harrison R.J."/>
        </authorList>
    </citation>
    <scope>NUCLEOTIDE SEQUENCE [LARGE SCALE GENOMIC DNA]</scope>
    <source>
        <strain evidence="2 3">NOV-77</strain>
    </source>
</reference>
<dbReference type="EMBL" id="QXFY01000144">
    <property type="protein sequence ID" value="KAE9354917.1"/>
    <property type="molecule type" value="Genomic_DNA"/>
</dbReference>
<feature type="compositionally biased region" description="Polar residues" evidence="1">
    <location>
        <begin position="253"/>
        <end position="269"/>
    </location>
</feature>
<sequence length="299" mass="32572">MAPAAGDFLLVLPEYVKHAVDNAFYGVVVSATGSSVRVESVTSAAPGTYSVAKATTSGRRVPHSEAEGSQPGVWLRKAVCVRSGSFHYYGQVVRFDRDRLHMSTPKVAFEALEEAHDQLLEAVLEGESGKPLPSSNRSVTVPDLKDRTNYCVEWLVPASGAVRTTSLDHVLWFVYYVDGKRNIPPFSFLQYQLGEPFCEEPSPTAANGMTSDSADTFFEPWGNDDGAFPDEERIDLAAPPELAAETRAGNGSAPETQRCNPQPESWLQSNRREGAITEATDGPSAARIDLEVIELLQQH</sequence>
<feature type="region of interest" description="Disordered" evidence="1">
    <location>
        <begin position="245"/>
        <end position="283"/>
    </location>
</feature>
<evidence type="ECO:0000313" key="3">
    <source>
        <dbReference type="Proteomes" id="UP000486351"/>
    </source>
</evidence>
<protein>
    <submittedName>
        <fullName evidence="2">Uncharacterized protein</fullName>
    </submittedName>
</protein>
<evidence type="ECO:0000313" key="2">
    <source>
        <dbReference type="EMBL" id="KAE9354917.1"/>
    </source>
</evidence>
<organism evidence="2 3">
    <name type="scientific">Phytophthora fragariae</name>
    <dbReference type="NCBI Taxonomy" id="53985"/>
    <lineage>
        <taxon>Eukaryota</taxon>
        <taxon>Sar</taxon>
        <taxon>Stramenopiles</taxon>
        <taxon>Oomycota</taxon>
        <taxon>Peronosporomycetes</taxon>
        <taxon>Peronosporales</taxon>
        <taxon>Peronosporaceae</taxon>
        <taxon>Phytophthora</taxon>
    </lineage>
</organism>
<evidence type="ECO:0000256" key="1">
    <source>
        <dbReference type="SAM" id="MobiDB-lite"/>
    </source>
</evidence>